<dbReference type="AlphaFoldDB" id="A0A3M9MEC2"/>
<evidence type="ECO:0000313" key="1">
    <source>
        <dbReference type="EMBL" id="RNI23920.1"/>
    </source>
</evidence>
<dbReference type="EMBL" id="RJJQ01000004">
    <property type="protein sequence ID" value="RNI23920.1"/>
    <property type="molecule type" value="Genomic_DNA"/>
</dbReference>
<dbReference type="SUPFAM" id="SSF51182">
    <property type="entry name" value="RmlC-like cupins"/>
    <property type="match status" value="1"/>
</dbReference>
<gene>
    <name evidence="1" type="ORF">EFY87_06540</name>
</gene>
<dbReference type="OrthoDB" id="5190473at2"/>
<dbReference type="InterPro" id="IPR014710">
    <property type="entry name" value="RmlC-like_jellyroll"/>
</dbReference>
<name>A0A3M9MEC2_9MICO</name>
<comment type="caution">
    <text evidence="1">The sequence shown here is derived from an EMBL/GenBank/DDBJ whole genome shotgun (WGS) entry which is preliminary data.</text>
</comment>
<dbReference type="CDD" id="cd02230">
    <property type="entry name" value="cupin_HP0902-like"/>
    <property type="match status" value="1"/>
</dbReference>
<dbReference type="PANTHER" id="PTHR37694:SF1">
    <property type="entry name" value="SLR8022 PROTEIN"/>
    <property type="match status" value="1"/>
</dbReference>
<dbReference type="InterPro" id="IPR011051">
    <property type="entry name" value="RmlC_Cupin_sf"/>
</dbReference>
<evidence type="ECO:0000313" key="2">
    <source>
        <dbReference type="Proteomes" id="UP000271678"/>
    </source>
</evidence>
<reference evidence="1 2" key="1">
    <citation type="submission" date="2018-11" db="EMBL/GenBank/DDBJ databases">
        <title>Draft genome of Simplicispira Flexivirga sp. BO-16.</title>
        <authorList>
            <person name="Im W.T."/>
        </authorList>
    </citation>
    <scope>NUCLEOTIDE SEQUENCE [LARGE SCALE GENOMIC DNA]</scope>
    <source>
        <strain evidence="1 2">BO-16</strain>
    </source>
</reference>
<dbReference type="Proteomes" id="UP000271678">
    <property type="component" value="Unassembled WGS sequence"/>
</dbReference>
<protein>
    <submittedName>
        <fullName evidence="1">LuxR family transcriptional regulator</fullName>
    </submittedName>
</protein>
<accession>A0A3M9MEC2</accession>
<dbReference type="Gene3D" id="2.60.120.10">
    <property type="entry name" value="Jelly Rolls"/>
    <property type="match status" value="1"/>
</dbReference>
<dbReference type="PANTHER" id="PTHR37694">
    <property type="entry name" value="SLR8022 PROTEIN"/>
    <property type="match status" value="1"/>
</dbReference>
<sequence>MEKRSLTALGRQQLAAARTAGNGRSAHTVYGGHEHTLRQTLIALTAGSALSEHESPGEATLVVLQGHVQLTSAAATWDGSPGDHLIIPAARHALNAVEDSVVLLTVAKPRGAS</sequence>
<proteinExistence type="predicted"/>
<dbReference type="RefSeq" id="WP_123270659.1">
    <property type="nucleotide sequence ID" value="NZ_RJJQ01000004.1"/>
</dbReference>
<organism evidence="1 2">
    <name type="scientific">Flexivirga caeni</name>
    <dbReference type="NCBI Taxonomy" id="2294115"/>
    <lineage>
        <taxon>Bacteria</taxon>
        <taxon>Bacillati</taxon>
        <taxon>Actinomycetota</taxon>
        <taxon>Actinomycetes</taxon>
        <taxon>Micrococcales</taxon>
        <taxon>Dermacoccaceae</taxon>
        <taxon>Flexivirga</taxon>
    </lineage>
</organism>
<keyword evidence="2" id="KW-1185">Reference proteome</keyword>